<reference evidence="5 6" key="1">
    <citation type="submission" date="2016-10" db="EMBL/GenBank/DDBJ databases">
        <authorList>
            <person name="de Groot N.N."/>
        </authorList>
    </citation>
    <scope>NUCLEOTIDE SEQUENCE [LARGE SCALE GENOMIC DNA]</scope>
    <source>
        <strain evidence="5 6">DSM 2698</strain>
    </source>
</reference>
<protein>
    <recommendedName>
        <fullName evidence="1">chorismate mutase</fullName>
        <ecNumber evidence="1">5.4.99.5</ecNumber>
    </recommendedName>
</protein>
<dbReference type="GO" id="GO:0016835">
    <property type="term" value="F:carbon-oxygen lyase activity"/>
    <property type="evidence" value="ECO:0007669"/>
    <property type="project" value="InterPro"/>
</dbReference>
<dbReference type="EMBL" id="FMVW01000001">
    <property type="protein sequence ID" value="SCZ24632.1"/>
    <property type="molecule type" value="Genomic_DNA"/>
</dbReference>
<dbReference type="GO" id="GO:0046417">
    <property type="term" value="P:chorismate metabolic process"/>
    <property type="evidence" value="ECO:0007669"/>
    <property type="project" value="InterPro"/>
</dbReference>
<accession>A0A1G5MHP0</accession>
<gene>
    <name evidence="5" type="ORF">SAMN03080610_00701</name>
</gene>
<dbReference type="PIRSF" id="PIRSF029775">
    <property type="entry name" value="Isochor_pyr_lyas"/>
    <property type="match status" value="1"/>
</dbReference>
<dbReference type="Pfam" id="PF01817">
    <property type="entry name" value="CM_2"/>
    <property type="match status" value="1"/>
</dbReference>
<dbReference type="PROSITE" id="PS51168">
    <property type="entry name" value="CHORISMATE_MUT_2"/>
    <property type="match status" value="1"/>
</dbReference>
<dbReference type="AlphaFoldDB" id="A0A1G5MHP0"/>
<sequence length="112" mass="12987">MTFPTAQTPPEDCTTMDEVRAEIDRLDRILVTLLAERQRYIEAAGRIKPRADEVRLPWRIEDVVAKVLAEARTQGLSEKIAEPVWRELIDRSIDHEHEVWDRHRSAAVEKSS</sequence>
<dbReference type="GO" id="GO:0009697">
    <property type="term" value="P:salicylic acid biosynthetic process"/>
    <property type="evidence" value="ECO:0007669"/>
    <property type="project" value="InterPro"/>
</dbReference>
<feature type="binding site" evidence="3">
    <location>
        <position position="48"/>
    </location>
    <ligand>
        <name>substrate</name>
    </ligand>
</feature>
<evidence type="ECO:0000256" key="1">
    <source>
        <dbReference type="ARBA" id="ARBA00012404"/>
    </source>
</evidence>
<organism evidence="5 6">
    <name type="scientific">Afifella marina DSM 2698</name>
    <dbReference type="NCBI Taxonomy" id="1120955"/>
    <lineage>
        <taxon>Bacteria</taxon>
        <taxon>Pseudomonadati</taxon>
        <taxon>Pseudomonadota</taxon>
        <taxon>Alphaproteobacteria</taxon>
        <taxon>Hyphomicrobiales</taxon>
        <taxon>Afifellaceae</taxon>
        <taxon>Afifella</taxon>
    </lineage>
</organism>
<feature type="binding site" evidence="3">
    <location>
        <position position="96"/>
    </location>
    <ligand>
        <name>substrate</name>
    </ligand>
</feature>
<dbReference type="RefSeq" id="WP_092809534.1">
    <property type="nucleotide sequence ID" value="NZ_FMVW01000001.1"/>
</dbReference>
<dbReference type="InterPro" id="IPR008241">
    <property type="entry name" value="Isochorismate_pyruvate-lyase"/>
</dbReference>
<dbReference type="EC" id="5.4.99.5" evidence="1"/>
<keyword evidence="5" id="KW-0456">Lyase</keyword>
<dbReference type="OrthoDB" id="514491at2"/>
<dbReference type="InterPro" id="IPR051331">
    <property type="entry name" value="Chorismate_mutase-related"/>
</dbReference>
<dbReference type="InterPro" id="IPR036979">
    <property type="entry name" value="CM_dom_sf"/>
</dbReference>
<evidence type="ECO:0000256" key="3">
    <source>
        <dbReference type="PIRSR" id="PIRSR029775-1"/>
    </source>
</evidence>
<dbReference type="PANTHER" id="PTHR38041">
    <property type="entry name" value="CHORISMATE MUTASE"/>
    <property type="match status" value="1"/>
</dbReference>
<evidence type="ECO:0000313" key="5">
    <source>
        <dbReference type="EMBL" id="SCZ24632.1"/>
    </source>
</evidence>
<dbReference type="InterPro" id="IPR002701">
    <property type="entry name" value="CM_II_prokaryot"/>
</dbReference>
<dbReference type="Gene3D" id="1.20.59.10">
    <property type="entry name" value="Chorismate mutase"/>
    <property type="match status" value="1"/>
</dbReference>
<evidence type="ECO:0000256" key="2">
    <source>
        <dbReference type="ARBA" id="ARBA00023235"/>
    </source>
</evidence>
<dbReference type="PANTHER" id="PTHR38041:SF1">
    <property type="entry name" value="CHORISMATE MUTASE"/>
    <property type="match status" value="1"/>
</dbReference>
<feature type="domain" description="Chorismate mutase" evidence="4">
    <location>
        <begin position="10"/>
        <end position="100"/>
    </location>
</feature>
<evidence type="ECO:0000313" key="6">
    <source>
        <dbReference type="Proteomes" id="UP000199347"/>
    </source>
</evidence>
<keyword evidence="5" id="KW-0670">Pyruvate</keyword>
<feature type="binding site" evidence="3">
    <location>
        <position position="37"/>
    </location>
    <ligand>
        <name>substrate</name>
    </ligand>
</feature>
<name>A0A1G5MHP0_AFIMA</name>
<keyword evidence="6" id="KW-1185">Reference proteome</keyword>
<dbReference type="GO" id="GO:0004106">
    <property type="term" value="F:chorismate mutase activity"/>
    <property type="evidence" value="ECO:0007669"/>
    <property type="project" value="UniProtKB-EC"/>
</dbReference>
<dbReference type="STRING" id="1120955.SAMN03080610_00701"/>
<proteinExistence type="predicted"/>
<evidence type="ECO:0000259" key="4">
    <source>
        <dbReference type="PROSITE" id="PS51168"/>
    </source>
</evidence>
<dbReference type="InterPro" id="IPR036263">
    <property type="entry name" value="Chorismate_II_sf"/>
</dbReference>
<feature type="binding site" evidence="3">
    <location>
        <position position="20"/>
    </location>
    <ligand>
        <name>substrate</name>
    </ligand>
</feature>
<keyword evidence="2" id="KW-0413">Isomerase</keyword>
<dbReference type="SMART" id="SM00830">
    <property type="entry name" value="CM_2"/>
    <property type="match status" value="1"/>
</dbReference>
<dbReference type="SUPFAM" id="SSF48600">
    <property type="entry name" value="Chorismate mutase II"/>
    <property type="match status" value="1"/>
</dbReference>
<dbReference type="Proteomes" id="UP000199347">
    <property type="component" value="Unassembled WGS sequence"/>
</dbReference>